<sequence length="444" mass="49132">MQTQLLSHSIGNAASAPMEYCEASPVGIVHFRARDFSIVGCNEQAWRIVGIDSSDAGLRAAVSESIDRLVPLADQGPFRTLLEEAGAAQPPTEFDTRIRRADGTLIEIACWLSRLPNLDEQEGIYQLVIVDVTQKRDASRAKSRARRAQELALIYDTVLLVEPNEQRARCLKFEQDERLASLGTLRVSLSDAVDQLIEHLPAAQDQTILKAFIEAACHAYRCSEPFAAVPQRMVFAGRSGLTCKAKDYREAILVDAEGGAFFLCSRFIGALNAGPDTAVPGKTLPAESQQTSESGRGIVDTMPRIEIRTFGYFDVFVDGRPIAFRSEKAKELLALLVDRRGGFVTSADIITALWEDEPITAQTRTRCRKVALRLNRTLEANGAAHIMESVRGKRRIVPEAVACDLFDFLSPVPNRKAAFRGSYLKNYSWAEATLAELMQNYYRS</sequence>
<dbReference type="InterPro" id="IPR036388">
    <property type="entry name" value="WH-like_DNA-bd_sf"/>
</dbReference>
<dbReference type="PANTHER" id="PTHR35807">
    <property type="entry name" value="TRANSCRIPTIONAL REGULATOR REDD-RELATED"/>
    <property type="match status" value="1"/>
</dbReference>
<reference evidence="2" key="1">
    <citation type="submission" date="2017-04" db="EMBL/GenBank/DDBJ databases">
        <title>Function of individual gut microbiota members based on whole genome sequencing of pure cultures obtained from chicken caecum.</title>
        <authorList>
            <person name="Medvecky M."/>
            <person name="Cejkova D."/>
            <person name="Polansky O."/>
            <person name="Karasova D."/>
            <person name="Kubasova T."/>
            <person name="Cizek A."/>
            <person name="Rychlik I."/>
        </authorList>
    </citation>
    <scope>NUCLEOTIDE SEQUENCE [LARGE SCALE GENOMIC DNA]</scope>
    <source>
        <strain evidence="2">An70</strain>
    </source>
</reference>
<dbReference type="InterPro" id="IPR000014">
    <property type="entry name" value="PAS"/>
</dbReference>
<dbReference type="GO" id="GO:0003677">
    <property type="term" value="F:DNA binding"/>
    <property type="evidence" value="ECO:0007669"/>
    <property type="project" value="InterPro"/>
</dbReference>
<evidence type="ECO:0000313" key="2">
    <source>
        <dbReference type="Proteomes" id="UP000196560"/>
    </source>
</evidence>
<organism evidence="1 2">
    <name type="scientific">Enorma massiliensis</name>
    <dbReference type="NCBI Taxonomy" id="1472761"/>
    <lineage>
        <taxon>Bacteria</taxon>
        <taxon>Bacillati</taxon>
        <taxon>Actinomycetota</taxon>
        <taxon>Coriobacteriia</taxon>
        <taxon>Coriobacteriales</taxon>
        <taxon>Coriobacteriaceae</taxon>
        <taxon>Enorma</taxon>
    </lineage>
</organism>
<comment type="caution">
    <text evidence="1">The sequence shown here is derived from an EMBL/GenBank/DDBJ whole genome shotgun (WGS) entry which is preliminary data.</text>
</comment>
<dbReference type="eggNOG" id="COG3947">
    <property type="taxonomic scope" value="Bacteria"/>
</dbReference>
<dbReference type="EMBL" id="NFHO01000012">
    <property type="protein sequence ID" value="OUN41636.1"/>
    <property type="molecule type" value="Genomic_DNA"/>
</dbReference>
<dbReference type="GO" id="GO:0006355">
    <property type="term" value="P:regulation of DNA-templated transcription"/>
    <property type="evidence" value="ECO:0007669"/>
    <property type="project" value="InterPro"/>
</dbReference>
<evidence type="ECO:0000313" key="1">
    <source>
        <dbReference type="EMBL" id="OUN41636.1"/>
    </source>
</evidence>
<keyword evidence="2" id="KW-1185">Reference proteome</keyword>
<dbReference type="Proteomes" id="UP000196560">
    <property type="component" value="Unassembled WGS sequence"/>
</dbReference>
<dbReference type="InterPro" id="IPR016032">
    <property type="entry name" value="Sig_transdc_resp-reg_C-effctor"/>
</dbReference>
<gene>
    <name evidence="1" type="ORF">B5G21_09355</name>
</gene>
<dbReference type="InterPro" id="IPR051677">
    <property type="entry name" value="AfsR-DnrI-RedD_regulator"/>
</dbReference>
<proteinExistence type="predicted"/>
<dbReference type="CDD" id="cd00130">
    <property type="entry name" value="PAS"/>
    <property type="match status" value="1"/>
</dbReference>
<dbReference type="Gene3D" id="1.10.10.10">
    <property type="entry name" value="Winged helix-like DNA-binding domain superfamily/Winged helix DNA-binding domain"/>
    <property type="match status" value="1"/>
</dbReference>
<dbReference type="SUPFAM" id="SSF46894">
    <property type="entry name" value="C-terminal effector domain of the bipartite response regulators"/>
    <property type="match status" value="1"/>
</dbReference>
<protein>
    <recommendedName>
        <fullName evidence="3">OmpR/PhoB-type domain-containing protein</fullName>
    </recommendedName>
</protein>
<dbReference type="InterPro" id="IPR035965">
    <property type="entry name" value="PAS-like_dom_sf"/>
</dbReference>
<dbReference type="RefSeq" id="WP_087186958.1">
    <property type="nucleotide sequence ID" value="NZ_NFHO01000012.1"/>
</dbReference>
<dbReference type="SUPFAM" id="SSF55785">
    <property type="entry name" value="PYP-like sensor domain (PAS domain)"/>
    <property type="match status" value="1"/>
</dbReference>
<evidence type="ECO:0008006" key="3">
    <source>
        <dbReference type="Google" id="ProtNLM"/>
    </source>
</evidence>
<dbReference type="Gene3D" id="3.30.450.20">
    <property type="entry name" value="PAS domain"/>
    <property type="match status" value="1"/>
</dbReference>
<accession>A0A1Y3TYK1</accession>
<dbReference type="STRING" id="1118060.GCA_000311845_01118"/>
<dbReference type="AlphaFoldDB" id="A0A1Y3TYK1"/>
<name>A0A1Y3TYK1_9ACTN</name>